<evidence type="ECO:0000313" key="2">
    <source>
        <dbReference type="EMBL" id="TDC20388.1"/>
    </source>
</evidence>
<dbReference type="Pfam" id="PF11136">
    <property type="entry name" value="DUF2889"/>
    <property type="match status" value="1"/>
</dbReference>
<comment type="caution">
    <text evidence="2">The sequence shown here is derived from an EMBL/GenBank/DDBJ whole genome shotgun (WGS) entry which is preliminary data.</text>
</comment>
<proteinExistence type="predicted"/>
<evidence type="ECO:0000313" key="3">
    <source>
        <dbReference type="Proteomes" id="UP000295431"/>
    </source>
</evidence>
<gene>
    <name evidence="2" type="ORF">E1284_00445</name>
</gene>
<organism evidence="2 3">
    <name type="scientific">Actinomadura bangladeshensis</name>
    <dbReference type="NCBI Taxonomy" id="453573"/>
    <lineage>
        <taxon>Bacteria</taxon>
        <taxon>Bacillati</taxon>
        <taxon>Actinomycetota</taxon>
        <taxon>Actinomycetes</taxon>
        <taxon>Streptosporangiales</taxon>
        <taxon>Thermomonosporaceae</taxon>
        <taxon>Actinomadura</taxon>
    </lineage>
</organism>
<keyword evidence="3" id="KW-1185">Reference proteome</keyword>
<dbReference type="Proteomes" id="UP000295431">
    <property type="component" value="Unassembled WGS sequence"/>
</dbReference>
<accession>A0A4R4PCV1</accession>
<sequence>MPRSARSAATDVRRQTKADNIYAQEAAQTDRTHQSRSLRRPPTATHEPVRLRSPARTPPSKEEPMLGVSDDAYCSVAVGVPSPPRPAGSVRRTSTVDITVAAGPRPGLRLEGRGRDLRTASGGAEVLDEATLSAVVDTGSGTLTELTVSPASWQEPLQALVGRSARSGFRRALATVAPDLATSGRLLALLLDDVPVCVLVSGNLRTRHPAAGPSAGGHPPAGVCAGWQPDGRLLTLAEESGGSPLVLGPPSSLLVDPGDPTGWHDLPELGAWSMRRARRLDLVPEPGGGVRLAAYMRDVRRLDDPAPRTVHEYSITGRIDGTGTLRRIDAVPHVLPAPECPQAAASAGRLHGRNVAELREHVGREFVGVSTCTHLNDVLRAVGDARLLLDAVNRIQIRHGRR</sequence>
<evidence type="ECO:0000256" key="1">
    <source>
        <dbReference type="SAM" id="MobiDB-lite"/>
    </source>
</evidence>
<dbReference type="InterPro" id="IPR021312">
    <property type="entry name" value="DUF2889"/>
</dbReference>
<dbReference type="AlphaFoldDB" id="A0A4R4PCV1"/>
<name>A0A4R4PCV1_9ACTN</name>
<reference evidence="2 3" key="1">
    <citation type="submission" date="2019-03" db="EMBL/GenBank/DDBJ databases">
        <title>Draft genome sequences of novel Actinobacteria.</title>
        <authorList>
            <person name="Sahin N."/>
            <person name="Ay H."/>
            <person name="Saygin H."/>
        </authorList>
    </citation>
    <scope>NUCLEOTIDE SEQUENCE [LARGE SCALE GENOMIC DNA]</scope>
    <source>
        <strain evidence="2 3">DSM 45347</strain>
    </source>
</reference>
<dbReference type="OrthoDB" id="7530149at2"/>
<dbReference type="EMBL" id="SMJW01000001">
    <property type="protein sequence ID" value="TDC20388.1"/>
    <property type="molecule type" value="Genomic_DNA"/>
</dbReference>
<feature type="region of interest" description="Disordered" evidence="1">
    <location>
        <begin position="1"/>
        <end position="67"/>
    </location>
</feature>
<protein>
    <submittedName>
        <fullName evidence="2">DUF2889 domain-containing protein</fullName>
    </submittedName>
</protein>